<dbReference type="PANTHER" id="PTHR46964">
    <property type="entry name" value="SERPENTINE RECEPTOR, CLASS I-RELATED"/>
    <property type="match status" value="1"/>
</dbReference>
<feature type="transmembrane region" description="Helical" evidence="1">
    <location>
        <begin position="12"/>
        <end position="37"/>
    </location>
</feature>
<accession>A0AAE9E7Y2</accession>
<reference evidence="2 3" key="1">
    <citation type="submission" date="2022-04" db="EMBL/GenBank/DDBJ databases">
        <title>Chromosome-level reference genomes for two strains of Caenorhabditis briggsae: an improved platform for comparative genomics.</title>
        <authorList>
            <person name="Stevens L."/>
            <person name="Andersen E."/>
        </authorList>
    </citation>
    <scope>NUCLEOTIDE SEQUENCE [LARGE SCALE GENOMIC DNA]</scope>
    <source>
        <strain evidence="2">VX34</strain>
        <tissue evidence="2">Whole-organism</tissue>
    </source>
</reference>
<feature type="transmembrane region" description="Helical" evidence="1">
    <location>
        <begin position="49"/>
        <end position="73"/>
    </location>
</feature>
<protein>
    <submittedName>
        <fullName evidence="2">Uncharacterized protein</fullName>
    </submittedName>
</protein>
<feature type="transmembrane region" description="Helical" evidence="1">
    <location>
        <begin position="351"/>
        <end position="374"/>
    </location>
</feature>
<dbReference type="InterPro" id="IPR019422">
    <property type="entry name" value="7TM_GPCR_serpentine_rcpt_Srh"/>
</dbReference>
<feature type="transmembrane region" description="Helical" evidence="1">
    <location>
        <begin position="167"/>
        <end position="187"/>
    </location>
</feature>
<evidence type="ECO:0000256" key="1">
    <source>
        <dbReference type="SAM" id="Phobius"/>
    </source>
</evidence>
<evidence type="ECO:0000313" key="2">
    <source>
        <dbReference type="EMBL" id="UMM14933.1"/>
    </source>
</evidence>
<dbReference type="InterPro" id="IPR019429">
    <property type="entry name" value="7TM_GPCR_serpentine_rcpt_Sri"/>
</dbReference>
<keyword evidence="1" id="KW-0812">Transmembrane</keyword>
<feature type="transmembrane region" description="Helical" evidence="1">
    <location>
        <begin position="264"/>
        <end position="292"/>
    </location>
</feature>
<feature type="transmembrane region" description="Helical" evidence="1">
    <location>
        <begin position="208"/>
        <end position="231"/>
    </location>
</feature>
<dbReference type="PANTHER" id="PTHR46964:SF1">
    <property type="entry name" value="G PROTEIN-COUPLED RECEPTOR-RELATED"/>
    <property type="match status" value="1"/>
</dbReference>
<dbReference type="Proteomes" id="UP000829354">
    <property type="component" value="Chromosome I"/>
</dbReference>
<keyword evidence="1" id="KW-1133">Transmembrane helix</keyword>
<name>A0AAE9E7Y2_CAEBR</name>
<keyword evidence="1" id="KW-0472">Membrane</keyword>
<proteinExistence type="predicted"/>
<sequence length="418" mass="47526">MPPPCPDTIPAYYTTTLHIIGGISLPINLIGFWLVWFQSPGMFGYKYCLCYMQLAAFLTELHMSWGCPAYYFFPLVGGYNTGEFLGQFISAHLSFSLWVGVYSFELAGGLCCFVYRHNAAVQISQLAAFLTELYMSWICPGYYFFPLVGGYNTGEFFGKFIDSHKSMSIWVGIYSFELAGGLCCFVYRHNAAVQISQNHISRQFVKKTALFLVHIFPFATSICMFFSGLTYQQKYNYVKKNYPQCLKWMAFDGFEAYDSSANPMIIVTGAGAFVFVFIIVWYCFSLGVHTMILLQRLRSHMSVQTYHMHRAALLSLSMQLALPGGLIIIPKNIILYITLTESLESQEIATNMMFLMGSHSMCQVTVMVMSNSVYRRVLKEKIWKFLRIDILTNQQYGSSVEPSERTNSFVRQAAIPVA</sequence>
<dbReference type="AlphaFoldDB" id="A0AAE9E7Y2"/>
<gene>
    <name evidence="2" type="ORF">L5515_002562</name>
</gene>
<evidence type="ECO:0000313" key="3">
    <source>
        <dbReference type="Proteomes" id="UP000829354"/>
    </source>
</evidence>
<feature type="transmembrane region" description="Helical" evidence="1">
    <location>
        <begin position="313"/>
        <end position="339"/>
    </location>
</feature>
<feature type="transmembrane region" description="Helical" evidence="1">
    <location>
        <begin position="93"/>
        <end position="115"/>
    </location>
</feature>
<dbReference type="EMBL" id="CP092620">
    <property type="protein sequence ID" value="UMM14933.1"/>
    <property type="molecule type" value="Genomic_DNA"/>
</dbReference>
<organism evidence="2 3">
    <name type="scientific">Caenorhabditis briggsae</name>
    <dbReference type="NCBI Taxonomy" id="6238"/>
    <lineage>
        <taxon>Eukaryota</taxon>
        <taxon>Metazoa</taxon>
        <taxon>Ecdysozoa</taxon>
        <taxon>Nematoda</taxon>
        <taxon>Chromadorea</taxon>
        <taxon>Rhabditida</taxon>
        <taxon>Rhabditina</taxon>
        <taxon>Rhabditomorpha</taxon>
        <taxon>Rhabditoidea</taxon>
        <taxon>Rhabditidae</taxon>
        <taxon>Peloderinae</taxon>
        <taxon>Caenorhabditis</taxon>
    </lineage>
</organism>
<keyword evidence="3" id="KW-1185">Reference proteome</keyword>
<dbReference type="Pfam" id="PF10318">
    <property type="entry name" value="7TM_GPCR_Srh"/>
    <property type="match status" value="1"/>
</dbReference>
<dbReference type="Pfam" id="PF10327">
    <property type="entry name" value="7TM_GPCR_Sri"/>
    <property type="match status" value="1"/>
</dbReference>
<feature type="transmembrane region" description="Helical" evidence="1">
    <location>
        <begin position="127"/>
        <end position="147"/>
    </location>
</feature>